<protein>
    <submittedName>
        <fullName evidence="1">Uncharacterized protein</fullName>
    </submittedName>
</protein>
<comment type="caution">
    <text evidence="1">The sequence shown here is derived from an EMBL/GenBank/DDBJ whole genome shotgun (WGS) entry which is preliminary data.</text>
</comment>
<dbReference type="EMBL" id="RBNI01000719">
    <property type="protein sequence ID" value="RUP51460.1"/>
    <property type="molecule type" value="Genomic_DNA"/>
</dbReference>
<accession>A0A433DKS2</accession>
<gene>
    <name evidence="1" type="ORF">BC936DRAFT_148096</name>
</gene>
<sequence length="65" mass="7409">MGIATNSISLATPKKLLIAYLQHENETSWPSSIAPSLRSPLRCWRKHMPVGQMECWRKNIATTRT</sequence>
<proteinExistence type="predicted"/>
<dbReference type="AlphaFoldDB" id="A0A433DKS2"/>
<organism evidence="1 2">
    <name type="scientific">Jimgerdemannia flammicorona</name>
    <dbReference type="NCBI Taxonomy" id="994334"/>
    <lineage>
        <taxon>Eukaryota</taxon>
        <taxon>Fungi</taxon>
        <taxon>Fungi incertae sedis</taxon>
        <taxon>Mucoromycota</taxon>
        <taxon>Mucoromycotina</taxon>
        <taxon>Endogonomycetes</taxon>
        <taxon>Endogonales</taxon>
        <taxon>Endogonaceae</taxon>
        <taxon>Jimgerdemannia</taxon>
    </lineage>
</organism>
<name>A0A433DKS2_9FUNG</name>
<dbReference type="Proteomes" id="UP000268093">
    <property type="component" value="Unassembled WGS sequence"/>
</dbReference>
<evidence type="ECO:0000313" key="1">
    <source>
        <dbReference type="EMBL" id="RUP51460.1"/>
    </source>
</evidence>
<keyword evidence="2" id="KW-1185">Reference proteome</keyword>
<reference evidence="1 2" key="1">
    <citation type="journal article" date="2018" name="New Phytol.">
        <title>Phylogenomics of Endogonaceae and evolution of mycorrhizas within Mucoromycota.</title>
        <authorList>
            <person name="Chang Y."/>
            <person name="Desiro A."/>
            <person name="Na H."/>
            <person name="Sandor L."/>
            <person name="Lipzen A."/>
            <person name="Clum A."/>
            <person name="Barry K."/>
            <person name="Grigoriev I.V."/>
            <person name="Martin F.M."/>
            <person name="Stajich J.E."/>
            <person name="Smith M.E."/>
            <person name="Bonito G."/>
            <person name="Spatafora J.W."/>
        </authorList>
    </citation>
    <scope>NUCLEOTIDE SEQUENCE [LARGE SCALE GENOMIC DNA]</scope>
    <source>
        <strain evidence="1 2">GMNB39</strain>
    </source>
</reference>
<evidence type="ECO:0000313" key="2">
    <source>
        <dbReference type="Proteomes" id="UP000268093"/>
    </source>
</evidence>